<sequence length="99" mass="10935">MDYFVFGVLCVHFACLPQRQLGRRVGVQTNANSEKNMDRAMADAHHFVPLLAVSCAGGRWGCAGLQREQHALTQLSFSVNARGEETRLREAFVSRAAKA</sequence>
<comment type="caution">
    <text evidence="1">The sequence shown here is derived from an EMBL/GenBank/DDBJ whole genome shotgun (WGS) entry which is preliminary data.</text>
</comment>
<proteinExistence type="predicted"/>
<keyword evidence="2" id="KW-1185">Reference proteome</keyword>
<gene>
    <name evidence="1" type="ORF">TraAM80_07131</name>
</gene>
<protein>
    <submittedName>
        <fullName evidence="1">Uncharacterized protein</fullName>
    </submittedName>
</protein>
<dbReference type="EMBL" id="MKGL01000285">
    <property type="protein sequence ID" value="RNF01231.1"/>
    <property type="molecule type" value="Genomic_DNA"/>
</dbReference>
<dbReference type="RefSeq" id="XP_029236212.1">
    <property type="nucleotide sequence ID" value="XM_029383940.1"/>
</dbReference>
<accession>A0A3R7K3T6</accession>
<organism evidence="1 2">
    <name type="scientific">Trypanosoma rangeli</name>
    <dbReference type="NCBI Taxonomy" id="5698"/>
    <lineage>
        <taxon>Eukaryota</taxon>
        <taxon>Discoba</taxon>
        <taxon>Euglenozoa</taxon>
        <taxon>Kinetoplastea</taxon>
        <taxon>Metakinetoplastina</taxon>
        <taxon>Trypanosomatida</taxon>
        <taxon>Trypanosomatidae</taxon>
        <taxon>Trypanosoma</taxon>
        <taxon>Herpetosoma</taxon>
    </lineage>
</organism>
<dbReference type="AlphaFoldDB" id="A0A3R7K3T6"/>
<dbReference type="Proteomes" id="UP000283634">
    <property type="component" value="Unassembled WGS sequence"/>
</dbReference>
<evidence type="ECO:0000313" key="1">
    <source>
        <dbReference type="EMBL" id="RNF01231.1"/>
    </source>
</evidence>
<name>A0A3R7K3T6_TRYRA</name>
<evidence type="ECO:0000313" key="2">
    <source>
        <dbReference type="Proteomes" id="UP000283634"/>
    </source>
</evidence>
<dbReference type="GeneID" id="40331064"/>
<reference evidence="1 2" key="1">
    <citation type="journal article" date="2018" name="BMC Genomics">
        <title>Genomic comparison of Trypanosoma conorhini and Trypanosoma rangeli to Trypanosoma cruzi strains of high and low virulence.</title>
        <authorList>
            <person name="Bradwell K.R."/>
            <person name="Koparde V.N."/>
            <person name="Matveyev A.V."/>
            <person name="Serrano M.G."/>
            <person name="Alves J.M."/>
            <person name="Parikh H."/>
            <person name="Huang B."/>
            <person name="Lee V."/>
            <person name="Espinosa-Alvarez O."/>
            <person name="Ortiz P.A."/>
            <person name="Costa-Martins A.G."/>
            <person name="Teixeira M.M."/>
            <person name="Buck G.A."/>
        </authorList>
    </citation>
    <scope>NUCLEOTIDE SEQUENCE [LARGE SCALE GENOMIC DNA]</scope>
    <source>
        <strain evidence="1 2">AM80</strain>
    </source>
</reference>